<name>A0A1W1BIQ3_9ZZZZ</name>
<dbReference type="SUPFAM" id="SSF52540">
    <property type="entry name" value="P-loop containing nucleoside triphosphate hydrolases"/>
    <property type="match status" value="1"/>
</dbReference>
<organism evidence="1">
    <name type="scientific">hydrothermal vent metagenome</name>
    <dbReference type="NCBI Taxonomy" id="652676"/>
    <lineage>
        <taxon>unclassified sequences</taxon>
        <taxon>metagenomes</taxon>
        <taxon>ecological metagenomes</taxon>
    </lineage>
</organism>
<reference evidence="1" key="1">
    <citation type="submission" date="2016-10" db="EMBL/GenBank/DDBJ databases">
        <authorList>
            <person name="de Groot N.N."/>
        </authorList>
    </citation>
    <scope>NUCLEOTIDE SEQUENCE</scope>
</reference>
<dbReference type="InterPro" id="IPR027417">
    <property type="entry name" value="P-loop_NTPase"/>
</dbReference>
<accession>A0A1W1BIQ3</accession>
<dbReference type="AlphaFoldDB" id="A0A1W1BIQ3"/>
<gene>
    <name evidence="1" type="ORF">MNB_SV-12-333</name>
</gene>
<evidence type="ECO:0000313" key="1">
    <source>
        <dbReference type="EMBL" id="SFV53386.1"/>
    </source>
</evidence>
<sequence>MQENKKAIDFYDIQDAVAFNIPVDSNDPFFVNFTPYRTNFTEKKIFKHLNINPNTSKCNPLKVSKKIFLSGYRGTGKTSELLSLTNNVNKTECYFTIFVDISEEELDTSNIETVDILILMLKQMIEKLDELGADVRNETITDFYDWYKSKIVSEVNKSVKGSAQIEIGLKTDNTLLGLIGLVANTQAKLQGSNESKTVIRREINNNFSMFGKRFNEFVLSLVSQLRDKGHYQDILFILDGFEKIGSLDDRKKILVDDANKLTIVNAHMIITLPIELFTEKNRLNHFAITENFPLVDLTHKGAKECFREFILKRIDEKLFAKGSIEKIIEYGAGHPRQTLQIINRAYVEAEGELIDPV</sequence>
<protein>
    <submittedName>
        <fullName evidence="1">Type II secretory pathway, ATPase PulE/Tfp pilus assembly pathway, ATPase PilB</fullName>
    </submittedName>
</protein>
<dbReference type="EMBL" id="FPHE01000042">
    <property type="protein sequence ID" value="SFV53386.1"/>
    <property type="molecule type" value="Genomic_DNA"/>
</dbReference>
<proteinExistence type="predicted"/>